<dbReference type="Pfam" id="PF03797">
    <property type="entry name" value="Autotransporter"/>
    <property type="match status" value="1"/>
</dbReference>
<dbReference type="InterPro" id="IPR036709">
    <property type="entry name" value="Autotransporte_beta_dom_sf"/>
</dbReference>
<dbReference type="SUPFAM" id="SSF103515">
    <property type="entry name" value="Autotransporter"/>
    <property type="match status" value="1"/>
</dbReference>
<organism evidence="2">
    <name type="scientific">hydrothermal vent metagenome</name>
    <dbReference type="NCBI Taxonomy" id="652676"/>
    <lineage>
        <taxon>unclassified sequences</taxon>
        <taxon>metagenomes</taxon>
        <taxon>ecological metagenomes</taxon>
    </lineage>
</organism>
<dbReference type="Gene3D" id="2.40.128.130">
    <property type="entry name" value="Autotransporter beta-domain"/>
    <property type="match status" value="1"/>
</dbReference>
<accession>A0A3B0SBY5</accession>
<proteinExistence type="predicted"/>
<sequence length="940" mass="97280">TPFAQGTGRIGILIEGGSVFTGNITNDSAGSINVEGNDSAGILVAGIQNGNLNNAGVIQMLGDRAHGISVTGQINGDIDNTGTITARGDGSSAIRITGDIDGAIRNSGSISATGFRSVIRLDVEQRALLDEDDLLAGGATLAIGANVNGGILNDRFTADDGTIAIGSIQSNGSAPALLVSASLDGNDNGDIVIGAVGLAADDEDFGIINRGSITVNGVNDGFAATGIRVEGTDINGTMRTATIEGGILQSGTIATAAFEANATGISIGNDAIVPLIDVRGIITANAVAQNGVRAAAIVVESGAQVNEIRINSLIQVSYIGTGVGGFAAGVIDESGTVNLLLNNGQILARFSELLPDGVEIDPTDTTRRAVSVDLSANNNGATLRQITAVDETPDDGVDPLTPAIEGDVLFGSGNDTLELAGGTLQGDVLFGDGDDLLLIDNGAELTGALFDSDGQLELDIRDGLLALGSDTTLSLNSASFGAASRLQLTIDPTGTGGVQSATFNASGSVNFLTGARIAPILSGLIGDGGTFDLLTAGSFSFADDFATMLDSNSLPFLYNVGLSQDVGSDTLVVTLSRRNATQLGMDTNQASVYEAWFEAVATSTDTALTGGFAGLATSDDFFAAYDQVLPEFGAASLQFTLANTDGTTGAIGNRLDAIRRGYGPSGGVWIQEIGYYMDRNRSSISQPYNGFGLGLALGIDRPWGGFGAIGLSLSGFSNQITQTVGFDTPLSSVSVQVGAYAGRSFGGFDLISHSAIGLDSFDSERSLRLGSVERNAKASWRGYHLASTTKLSRDFEMGRWLFSPSVSMDYLRLTEEGYKETGGGTGVDLALDSRLSENISVSASMTLGRKFGRKNSWWAPRLRAGVRNDIKGDAAFTTARFSGFDTRFNLRPDELPKTAILAGISITAGSRYTSFGFDYDADIRDGFVRHVGKIVIRFIF</sequence>
<gene>
    <name evidence="2" type="ORF">MNBD_ALPHA06-425</name>
</gene>
<feature type="domain" description="Autotransporter" evidence="1">
    <location>
        <begin position="661"/>
        <end position="940"/>
    </location>
</feature>
<evidence type="ECO:0000259" key="1">
    <source>
        <dbReference type="PROSITE" id="PS51208"/>
    </source>
</evidence>
<dbReference type="SMART" id="SM00869">
    <property type="entry name" value="Autotransporter"/>
    <property type="match status" value="1"/>
</dbReference>
<name>A0A3B0SBY5_9ZZZZ</name>
<dbReference type="AlphaFoldDB" id="A0A3B0SBY5"/>
<feature type="non-terminal residue" evidence="2">
    <location>
        <position position="1"/>
    </location>
</feature>
<reference evidence="2" key="1">
    <citation type="submission" date="2018-06" db="EMBL/GenBank/DDBJ databases">
        <authorList>
            <person name="Zhirakovskaya E."/>
        </authorList>
    </citation>
    <scope>NUCLEOTIDE SEQUENCE</scope>
</reference>
<protein>
    <recommendedName>
        <fullName evidence="1">Autotransporter domain-containing protein</fullName>
    </recommendedName>
</protein>
<dbReference type="PROSITE" id="PS51208">
    <property type="entry name" value="AUTOTRANSPORTER"/>
    <property type="match status" value="1"/>
</dbReference>
<dbReference type="InterPro" id="IPR005546">
    <property type="entry name" value="Autotransporte_beta"/>
</dbReference>
<evidence type="ECO:0000313" key="2">
    <source>
        <dbReference type="EMBL" id="VAV93833.1"/>
    </source>
</evidence>
<dbReference type="EMBL" id="UOEE01000173">
    <property type="protein sequence ID" value="VAV93833.1"/>
    <property type="molecule type" value="Genomic_DNA"/>
</dbReference>